<dbReference type="AlphaFoldDB" id="A0A8S0XHP4"/>
<reference evidence="3 4" key="1">
    <citation type="submission" date="2020-02" db="EMBL/GenBank/DDBJ databases">
        <authorList>
            <person name="Hogendoorn C."/>
        </authorList>
    </citation>
    <scope>NUCLEOTIDE SEQUENCE [LARGE SCALE GENOMIC DNA]</scope>
    <source>
        <strain evidence="3">METHB21</strain>
    </source>
</reference>
<dbReference type="Proteomes" id="UP000494216">
    <property type="component" value="Unassembled WGS sequence"/>
</dbReference>
<evidence type="ECO:0000313" key="4">
    <source>
        <dbReference type="Proteomes" id="UP000494216"/>
    </source>
</evidence>
<accession>A0A8S0XHP4</accession>
<protein>
    <recommendedName>
        <fullName evidence="2">DNA primase/polymerase bifunctional N-terminal domain-containing protein</fullName>
    </recommendedName>
</protein>
<dbReference type="Pfam" id="PF09250">
    <property type="entry name" value="Prim-Pol"/>
    <property type="match status" value="1"/>
</dbReference>
<proteinExistence type="predicted"/>
<feature type="region of interest" description="Disordered" evidence="1">
    <location>
        <begin position="23"/>
        <end position="42"/>
    </location>
</feature>
<gene>
    <name evidence="3" type="ORF">METHB2_550022</name>
</gene>
<dbReference type="EMBL" id="CADCXN010000086">
    <property type="protein sequence ID" value="CAA9892003.1"/>
    <property type="molecule type" value="Genomic_DNA"/>
</dbReference>
<evidence type="ECO:0000259" key="2">
    <source>
        <dbReference type="Pfam" id="PF09250"/>
    </source>
</evidence>
<comment type="caution">
    <text evidence="3">The sequence shown here is derived from an EMBL/GenBank/DDBJ whole genome shotgun (WGS) entry which is preliminary data.</text>
</comment>
<dbReference type="RefSeq" id="WP_174626807.1">
    <property type="nucleotide sequence ID" value="NZ_CADCXN010000086.1"/>
</dbReference>
<feature type="domain" description="DNA primase/polymerase bifunctional N-terminal" evidence="2">
    <location>
        <begin position="11"/>
        <end position="174"/>
    </location>
</feature>
<evidence type="ECO:0000313" key="3">
    <source>
        <dbReference type="EMBL" id="CAA9892003.1"/>
    </source>
</evidence>
<sequence>MLELIELLCNAGLSLVAIPPKSGKPTKAPNYEGWNRQRNANNPKGYSNNAADFTNCNGFNFGLYHGASHTLALDMDDVALTRKVFEDTTDLELLAWLENDLRVEIKSPKANHGKLLFKLPTGFDDTGLHQFKHKGKVIFELRTGNCQDVIYGKHPEGGEYQLIGNPAAIPEAPAVLQDILCFWDDWKACFDSALGIDPEPPEIAPQQPQQGEHLDGRRDPIKEFNQSYSMTDVLIRNGYKSVGKDRFIRPGSSSKAPGVVIMRNCLDGIERVYSHSGDVLNDGFAHDMFDCYRVIEYGGNWDKALAWNPEITKHNQRLFMQEQAKKGQQQPQQHESNIAHIRKYQDQSKSISRVETPLPFSLNTFSLNGNSKTMELKMLDDEFVLARIAILGQATAIYAKPNTGKTLLILWLLIQAIISKAIKGDDVFYINADDSYKGVVQKLKLAEQYGFKMLAPGHCDFESTRLLEYMQLMVKEESASGKIIILDTLKKFTNLMDKKTASDFMRGGREFVANGGTLILLAHTNKNRNGEGKVIFCGTSDIVDDVDCAYTLDEVEAHGSKKRVLFENIKSRGDVCREIAYSYAVKEGQTYNELLDSVEVLDEEAVEQARKGKAIDDKLNKNKTAIDAIIEAIELGHTLKTDLLEVAHKDSGISKSKLSSVLNEHTGKSLECGHRWQVTKGDKNAKNYCLLTPAKPILVTTVGDYRTAKQG</sequence>
<dbReference type="InterPro" id="IPR027417">
    <property type="entry name" value="P-loop_NTPase"/>
</dbReference>
<dbReference type="Gene3D" id="3.40.50.300">
    <property type="entry name" value="P-loop containing nucleotide triphosphate hydrolases"/>
    <property type="match status" value="1"/>
</dbReference>
<dbReference type="InterPro" id="IPR015330">
    <property type="entry name" value="DNA_primase/pol_bifunc_N"/>
</dbReference>
<evidence type="ECO:0000256" key="1">
    <source>
        <dbReference type="SAM" id="MobiDB-lite"/>
    </source>
</evidence>
<feature type="region of interest" description="Disordered" evidence="1">
    <location>
        <begin position="197"/>
        <end position="218"/>
    </location>
</feature>
<name>A0A8S0XHP4_9GAMM</name>
<dbReference type="SUPFAM" id="SSF52540">
    <property type="entry name" value="P-loop containing nucleoside triphosphate hydrolases"/>
    <property type="match status" value="1"/>
</dbReference>
<organism evidence="3 4">
    <name type="scientific">Candidatus Methylobacter favarea</name>
    <dbReference type="NCBI Taxonomy" id="2707345"/>
    <lineage>
        <taxon>Bacteria</taxon>
        <taxon>Pseudomonadati</taxon>
        <taxon>Pseudomonadota</taxon>
        <taxon>Gammaproteobacteria</taxon>
        <taxon>Methylococcales</taxon>
        <taxon>Methylococcaceae</taxon>
        <taxon>Methylobacter</taxon>
    </lineage>
</organism>
<keyword evidence="4" id="KW-1185">Reference proteome</keyword>